<evidence type="ECO:0000256" key="14">
    <source>
        <dbReference type="ARBA" id="ARBA00047523"/>
    </source>
</evidence>
<keyword evidence="4" id="KW-0813">Transport</keyword>
<evidence type="ECO:0000256" key="4">
    <source>
        <dbReference type="ARBA" id="ARBA00022448"/>
    </source>
</evidence>
<feature type="transmembrane region" description="Helical" evidence="16">
    <location>
        <begin position="1252"/>
        <end position="1275"/>
    </location>
</feature>
<evidence type="ECO:0000256" key="16">
    <source>
        <dbReference type="SAM" id="Phobius"/>
    </source>
</evidence>
<feature type="compositionally biased region" description="Polar residues" evidence="15">
    <location>
        <begin position="930"/>
        <end position="939"/>
    </location>
</feature>
<evidence type="ECO:0000256" key="5">
    <source>
        <dbReference type="ARBA" id="ARBA00022475"/>
    </source>
</evidence>
<feature type="domain" description="ABC transmembrane type-1" evidence="18">
    <location>
        <begin position="998"/>
        <end position="1283"/>
    </location>
</feature>
<feature type="transmembrane region" description="Helical" evidence="16">
    <location>
        <begin position="1042"/>
        <end position="1068"/>
    </location>
</feature>
<keyword evidence="11 16" id="KW-1133">Transmembrane helix</keyword>
<dbReference type="InterPro" id="IPR017871">
    <property type="entry name" value="ABC_transporter-like_CS"/>
</dbReference>
<feature type="domain" description="ABC transmembrane type-1" evidence="18">
    <location>
        <begin position="298"/>
        <end position="595"/>
    </location>
</feature>
<dbReference type="PROSITE" id="PS00211">
    <property type="entry name" value="ABC_TRANSPORTER_1"/>
    <property type="match status" value="2"/>
</dbReference>
<feature type="transmembrane region" description="Helical" evidence="16">
    <location>
        <begin position="987"/>
        <end position="1007"/>
    </location>
</feature>
<evidence type="ECO:0000259" key="17">
    <source>
        <dbReference type="PROSITE" id="PS50893"/>
    </source>
</evidence>
<feature type="transmembrane region" description="Helical" evidence="16">
    <location>
        <begin position="312"/>
        <end position="339"/>
    </location>
</feature>
<dbReference type="PROSITE" id="PS50893">
    <property type="entry name" value="ABC_TRANSPORTER_2"/>
    <property type="match status" value="2"/>
</dbReference>
<dbReference type="InterPro" id="IPR027417">
    <property type="entry name" value="P-loop_NTPase"/>
</dbReference>
<dbReference type="InterPro" id="IPR003593">
    <property type="entry name" value="AAA+_ATPase"/>
</dbReference>
<feature type="transmembrane region" description="Helical" evidence="16">
    <location>
        <begin position="1226"/>
        <end position="1246"/>
    </location>
</feature>
<dbReference type="Gene3D" id="3.40.50.300">
    <property type="entry name" value="P-loop containing nucleotide triphosphate hydrolases"/>
    <property type="match status" value="2"/>
</dbReference>
<comment type="similarity">
    <text evidence="3">Belongs to the ABC transporter superfamily. ABCC family. Conjugate transporter (TC 3.A.1.208) subfamily.</text>
</comment>
<dbReference type="EMBL" id="JARKIK010000007">
    <property type="protein sequence ID" value="KAK8750725.1"/>
    <property type="molecule type" value="Genomic_DNA"/>
</dbReference>
<feature type="transmembrane region" description="Helical" evidence="16">
    <location>
        <begin position="83"/>
        <end position="103"/>
    </location>
</feature>
<evidence type="ECO:0000256" key="2">
    <source>
        <dbReference type="ARBA" id="ARBA00004651"/>
    </source>
</evidence>
<evidence type="ECO:0000256" key="13">
    <source>
        <dbReference type="ARBA" id="ARBA00024220"/>
    </source>
</evidence>
<comment type="subcellular location">
    <subcellularLocation>
        <location evidence="2">Cell membrane</location>
        <topology evidence="2">Multi-pass membrane protein</topology>
    </subcellularLocation>
    <subcellularLocation>
        <location evidence="1">Vacuole membrane</location>
        <topology evidence="1">Multi-pass membrane protein</topology>
    </subcellularLocation>
</comment>
<dbReference type="GO" id="GO:0016887">
    <property type="term" value="F:ATP hydrolysis activity"/>
    <property type="evidence" value="ECO:0007669"/>
    <property type="project" value="InterPro"/>
</dbReference>
<name>A0AAW0Y5R6_CHEQU</name>
<keyword evidence="12 16" id="KW-0472">Membrane</keyword>
<reference evidence="19 20" key="1">
    <citation type="journal article" date="2024" name="BMC Genomics">
        <title>Genome assembly of redclaw crayfish (Cherax quadricarinatus) provides insights into its immune adaptation and hypoxia tolerance.</title>
        <authorList>
            <person name="Liu Z."/>
            <person name="Zheng J."/>
            <person name="Li H."/>
            <person name="Fang K."/>
            <person name="Wang S."/>
            <person name="He J."/>
            <person name="Zhou D."/>
            <person name="Weng S."/>
            <person name="Chi M."/>
            <person name="Gu Z."/>
            <person name="He J."/>
            <person name="Li F."/>
            <person name="Wang M."/>
        </authorList>
    </citation>
    <scope>NUCLEOTIDE SEQUENCE [LARGE SCALE GENOMIC DNA]</scope>
    <source>
        <strain evidence="19">ZL_2023a</strain>
    </source>
</reference>
<dbReference type="InterPro" id="IPR003439">
    <property type="entry name" value="ABC_transporter-like_ATP-bd"/>
</dbReference>
<dbReference type="GO" id="GO:0015431">
    <property type="term" value="F:ABC-type glutathione S-conjugate transporter activity"/>
    <property type="evidence" value="ECO:0007669"/>
    <property type="project" value="UniProtKB-EC"/>
</dbReference>
<dbReference type="FunFam" id="1.20.1560.10:FF:000001">
    <property type="entry name" value="ATP-binding cassette subfamily C member 1"/>
    <property type="match status" value="1"/>
</dbReference>
<accession>A0AAW0Y5R6</accession>
<feature type="transmembrane region" description="Helical" evidence="16">
    <location>
        <begin position="115"/>
        <end position="134"/>
    </location>
</feature>
<feature type="transmembrane region" description="Helical" evidence="16">
    <location>
        <begin position="424"/>
        <end position="443"/>
    </location>
</feature>
<dbReference type="PANTHER" id="PTHR24223:SF443">
    <property type="entry name" value="MULTIDRUG-RESISTANCE LIKE PROTEIN 1, ISOFORM I"/>
    <property type="match status" value="1"/>
</dbReference>
<evidence type="ECO:0000256" key="10">
    <source>
        <dbReference type="ARBA" id="ARBA00022840"/>
    </source>
</evidence>
<dbReference type="GO" id="GO:0005886">
    <property type="term" value="C:plasma membrane"/>
    <property type="evidence" value="ECO:0007669"/>
    <property type="project" value="UniProtKB-SubCell"/>
</dbReference>
<dbReference type="SUPFAM" id="SSF90123">
    <property type="entry name" value="ABC transporter transmembrane region"/>
    <property type="match status" value="2"/>
</dbReference>
<feature type="transmembrane region" description="Helical" evidence="16">
    <location>
        <begin position="449"/>
        <end position="470"/>
    </location>
</feature>
<gene>
    <name evidence="19" type="ORF">OTU49_014976</name>
</gene>
<feature type="compositionally biased region" description="Basic and acidic residues" evidence="15">
    <location>
        <begin position="914"/>
        <end position="923"/>
    </location>
</feature>
<dbReference type="NCBIfam" id="TIGR00957">
    <property type="entry name" value="MRP_assoc_pro"/>
    <property type="match status" value="1"/>
</dbReference>
<sequence>MTNSNAVVNSHNDLLSEFCGHTFWNASASWESSDPELGVCIEKTLLIWGPCFILWLCSPIYIITQSKENRVAIPWSGLSYFKLVLSVFVTSAAVAELVITVLQSSQGHAVSANDYTASFILIITYILQSVLLLLSRKYGDQSSGLLWVFWLLQVLCGLSQLKSTVINVIHSDGLLGSKITFLAQYSGAVVLLIANSFADNPVDAEWFRKRKVYPEQYSSYLNKITFHWTSGLLRLGWKRSLTFDDLWEIPPHCATKTLDALWRAAWRKEMLVVRQKTSKSKESLADTEDKKPPSLPKVSVVWVILRTISWPYVFYTLIHVITELVLFFSPRILSLLISFTTNENEPEWHGYFYAVLLLIISILVAALRAIFFNNIWIIHVKIRSSLMAAVYRKALTLSVAARRESTLGEIVNLMAVDSQRLSDFPIFFCIVWSGPLVILIALYELWKILGPSVLSGLAVLILLTPINGVIANKLKVLQSSQMNFKDKRIKLLNEIISGIKVLKLYAWESSFNSEVESVREDEINVLRKSAYIQSFLIFLWLTTPYMVALFSFATFLLVSEENILDVNTAFVSIALFNLMRFPINQIPQVIATGIQANISLKRMEKFLTSTDLDPHAVCRDKKDSAAIRVHGGEFSWSTEDEEVPWRLKNIELEILPKQLVAIVGSVGAGKSSLLSSLLGEINKDAGHVLVNGKVAYVSQQAWLQNATLKENVTFGKALDEELYQNVIEACALQQDLDMLPAGDMTEIGEKGINLSGGQKQRISLARAAYSDADIFLLDDPLSAVDSHVGRHIFEKLIGPKGMMKDKTRLLVTHAVWLLPQVDVVVVMHDGCIVEKGSWTELVEGDGDFAQFLIQNIVNNSLTTDVDQLCEELENTVGGHALIRQISHQSNNIQPERVGNVHRLQREISYASDRYSTESGDRTSNRKHLKSISSSEAESIGQSLRQESISMNDLRGKPDDVSGRNAGETLVQEEAVETGKVNWKVYNFYAVAMGLLSVIISTLLLAAAQGCQAGSNIWLSYWSASTINSSYNSTGENFSRVEFLAGFGAFGIGQCLFYYIASVLLWIGCMRAGRDIHRKLLDSVLHFPMSFFDTNPSGRIMNRLSKDIDILDSLLPVLITHGLLLLSQVITTLIVIIASTPFIVVVVLPVMVLYYFILIVYISTTRQLKRIESVSKSPIYSHFGECVQGVSIIRAFKKEDNFIHAAHKKIDYFVQAFLANLACNRWLGVRLEFIGSIITFAAAVFAVAGRGSISSGIVGLSVNYALNITVTLNFLVRMCSEIEANIVSVERIKEYIEEDHEAPWDVKQCTPPKSWPENGCIVFSNYQTRYRPGLELVLKGITCTINPGEKVGIVGRTGAGKSSLTLALFRLIEAHSGSIDIDGIRISKMGLHELRSCLTIIPQDPVLFSGTLRINLDPFGMYDDATVWHALELAHLSSFVAAQPLGLQSVVDEGGSNLSVGQRQLVSLARALLRKSRILVLDEATAAIDLETDDLIQATIQSEFSNCTVLTIAHRLNTIMDCDRIMVMDKGKIAEFNTPAALLANKDSIFYGMAKDAGLA</sequence>
<dbReference type="GO" id="GO:0005524">
    <property type="term" value="F:ATP binding"/>
    <property type="evidence" value="ECO:0007669"/>
    <property type="project" value="UniProtKB-KW"/>
</dbReference>
<dbReference type="FunFam" id="3.40.50.300:FF:000997">
    <property type="entry name" value="Multidrug resistance-associated protein 1"/>
    <property type="match status" value="1"/>
</dbReference>
<evidence type="ECO:0000256" key="7">
    <source>
        <dbReference type="ARBA" id="ARBA00022692"/>
    </source>
</evidence>
<feature type="region of interest" description="Disordered" evidence="15">
    <location>
        <begin position="911"/>
        <end position="939"/>
    </location>
</feature>
<feature type="transmembrane region" description="Helical" evidence="16">
    <location>
        <begin position="181"/>
        <end position="198"/>
    </location>
</feature>
<evidence type="ECO:0000256" key="9">
    <source>
        <dbReference type="ARBA" id="ARBA00022741"/>
    </source>
</evidence>
<dbReference type="GO" id="GO:0005774">
    <property type="term" value="C:vacuolar membrane"/>
    <property type="evidence" value="ECO:0007669"/>
    <property type="project" value="UniProtKB-SubCell"/>
</dbReference>
<dbReference type="Gene3D" id="1.20.1560.10">
    <property type="entry name" value="ABC transporter type 1, transmembrane domain"/>
    <property type="match status" value="2"/>
</dbReference>
<keyword evidence="6" id="KW-0926">Vacuole</keyword>
<evidence type="ECO:0000313" key="20">
    <source>
        <dbReference type="Proteomes" id="UP001445076"/>
    </source>
</evidence>
<evidence type="ECO:0000256" key="11">
    <source>
        <dbReference type="ARBA" id="ARBA00022989"/>
    </source>
</evidence>
<evidence type="ECO:0000256" key="3">
    <source>
        <dbReference type="ARBA" id="ARBA00009726"/>
    </source>
</evidence>
<dbReference type="CDD" id="cd03250">
    <property type="entry name" value="ABCC_MRP_domain1"/>
    <property type="match status" value="1"/>
</dbReference>
<dbReference type="InterPro" id="IPR005292">
    <property type="entry name" value="MRP"/>
</dbReference>
<feature type="domain" description="ABC transporter" evidence="17">
    <location>
        <begin position="1320"/>
        <end position="1554"/>
    </location>
</feature>
<dbReference type="GO" id="GO:0000323">
    <property type="term" value="C:lytic vacuole"/>
    <property type="evidence" value="ECO:0007669"/>
    <property type="project" value="UniProtKB-ARBA"/>
</dbReference>
<feature type="transmembrane region" description="Helical" evidence="16">
    <location>
        <begin position="146"/>
        <end position="169"/>
    </location>
</feature>
<dbReference type="CDD" id="cd03244">
    <property type="entry name" value="ABCC_MRP_domain2"/>
    <property type="match status" value="1"/>
</dbReference>
<dbReference type="InterPro" id="IPR050173">
    <property type="entry name" value="ABC_transporter_C-like"/>
</dbReference>
<keyword evidence="7 16" id="KW-0812">Transmembrane</keyword>
<dbReference type="FunFam" id="3.40.50.300:FF:000074">
    <property type="entry name" value="Multidrug resistance-associated protein 5 isoform 1"/>
    <property type="match status" value="1"/>
</dbReference>
<dbReference type="CDD" id="cd18595">
    <property type="entry name" value="ABC_6TM_MRP1_2_3_6_D1_like"/>
    <property type="match status" value="1"/>
</dbReference>
<feature type="domain" description="ABC transporter" evidence="17">
    <location>
        <begin position="627"/>
        <end position="854"/>
    </location>
</feature>
<evidence type="ECO:0000256" key="8">
    <source>
        <dbReference type="ARBA" id="ARBA00022737"/>
    </source>
</evidence>
<organism evidence="19 20">
    <name type="scientific">Cherax quadricarinatus</name>
    <name type="common">Australian red claw crayfish</name>
    <dbReference type="NCBI Taxonomy" id="27406"/>
    <lineage>
        <taxon>Eukaryota</taxon>
        <taxon>Metazoa</taxon>
        <taxon>Ecdysozoa</taxon>
        <taxon>Arthropoda</taxon>
        <taxon>Crustacea</taxon>
        <taxon>Multicrustacea</taxon>
        <taxon>Malacostraca</taxon>
        <taxon>Eumalacostraca</taxon>
        <taxon>Eucarida</taxon>
        <taxon>Decapoda</taxon>
        <taxon>Pleocyemata</taxon>
        <taxon>Astacidea</taxon>
        <taxon>Parastacoidea</taxon>
        <taxon>Parastacidae</taxon>
        <taxon>Cherax</taxon>
    </lineage>
</organism>
<proteinExistence type="inferred from homology"/>
<dbReference type="EC" id="7.6.2.3" evidence="13"/>
<evidence type="ECO:0000313" key="19">
    <source>
        <dbReference type="EMBL" id="KAK8750725.1"/>
    </source>
</evidence>
<feature type="transmembrane region" description="Helical" evidence="16">
    <location>
        <begin position="45"/>
        <end position="63"/>
    </location>
</feature>
<dbReference type="InterPro" id="IPR011527">
    <property type="entry name" value="ABC1_TM_dom"/>
</dbReference>
<dbReference type="Pfam" id="PF00005">
    <property type="entry name" value="ABC_tran"/>
    <property type="match status" value="2"/>
</dbReference>
<keyword evidence="9" id="KW-0547">Nucleotide-binding</keyword>
<keyword evidence="5" id="KW-1003">Cell membrane</keyword>
<dbReference type="Proteomes" id="UP001445076">
    <property type="component" value="Unassembled WGS sequence"/>
</dbReference>
<dbReference type="CDD" id="cd18603">
    <property type="entry name" value="ABC_6TM_MRP1_2_3_6_D2_like"/>
    <property type="match status" value="1"/>
</dbReference>
<keyword evidence="10" id="KW-0067">ATP-binding</keyword>
<dbReference type="PANTHER" id="PTHR24223">
    <property type="entry name" value="ATP-BINDING CASSETTE SUB-FAMILY C"/>
    <property type="match status" value="1"/>
</dbReference>
<evidence type="ECO:0000256" key="1">
    <source>
        <dbReference type="ARBA" id="ARBA00004128"/>
    </source>
</evidence>
<dbReference type="SUPFAM" id="SSF52540">
    <property type="entry name" value="P-loop containing nucleoside triphosphate hydrolases"/>
    <property type="match status" value="2"/>
</dbReference>
<protein>
    <recommendedName>
        <fullName evidence="13">ABC-type glutathione-S-conjugate transporter</fullName>
        <ecNumber evidence="13">7.6.2.3</ecNumber>
    </recommendedName>
</protein>
<dbReference type="FunFam" id="1.20.1560.10:FF:000020">
    <property type="entry name" value="ABC metal ion transporter"/>
    <property type="match status" value="1"/>
</dbReference>
<keyword evidence="8" id="KW-0677">Repeat</keyword>
<comment type="caution">
    <text evidence="19">The sequence shown here is derived from an EMBL/GenBank/DDBJ whole genome shotgun (WGS) entry which is preliminary data.</text>
</comment>
<evidence type="ECO:0000256" key="15">
    <source>
        <dbReference type="SAM" id="MobiDB-lite"/>
    </source>
</evidence>
<keyword evidence="20" id="KW-1185">Reference proteome</keyword>
<dbReference type="SMART" id="SM00382">
    <property type="entry name" value="AAA"/>
    <property type="match status" value="2"/>
</dbReference>
<evidence type="ECO:0000256" key="6">
    <source>
        <dbReference type="ARBA" id="ARBA00022554"/>
    </source>
</evidence>
<comment type="catalytic activity">
    <reaction evidence="14">
        <text>leukotriene C4(in) + ATP + H2O = leukotriene C4(out) + ADP + phosphate + H(+)</text>
        <dbReference type="Rhea" id="RHEA:38963"/>
        <dbReference type="ChEBI" id="CHEBI:15377"/>
        <dbReference type="ChEBI" id="CHEBI:15378"/>
        <dbReference type="ChEBI" id="CHEBI:30616"/>
        <dbReference type="ChEBI" id="CHEBI:43474"/>
        <dbReference type="ChEBI" id="CHEBI:57973"/>
        <dbReference type="ChEBI" id="CHEBI:456216"/>
    </reaction>
    <physiologicalReaction direction="left-to-right" evidence="14">
        <dbReference type="Rhea" id="RHEA:38964"/>
    </physiologicalReaction>
</comment>
<dbReference type="InterPro" id="IPR036640">
    <property type="entry name" value="ABC1_TM_sf"/>
</dbReference>
<feature type="transmembrane region" description="Helical" evidence="16">
    <location>
        <begin position="1112"/>
        <end position="1135"/>
    </location>
</feature>
<dbReference type="Pfam" id="PF00664">
    <property type="entry name" value="ABC_membrane"/>
    <property type="match status" value="2"/>
</dbReference>
<feature type="transmembrane region" description="Helical" evidence="16">
    <location>
        <begin position="1141"/>
        <end position="1161"/>
    </location>
</feature>
<evidence type="ECO:0000259" key="18">
    <source>
        <dbReference type="PROSITE" id="PS50929"/>
    </source>
</evidence>
<dbReference type="PROSITE" id="PS50929">
    <property type="entry name" value="ABC_TM1F"/>
    <property type="match status" value="2"/>
</dbReference>
<evidence type="ECO:0000256" key="12">
    <source>
        <dbReference type="ARBA" id="ARBA00023136"/>
    </source>
</evidence>
<feature type="transmembrane region" description="Helical" evidence="16">
    <location>
        <begin position="535"/>
        <end position="557"/>
    </location>
</feature>
<feature type="transmembrane region" description="Helical" evidence="16">
    <location>
        <begin position="351"/>
        <end position="377"/>
    </location>
</feature>